<dbReference type="InterPro" id="IPR028098">
    <property type="entry name" value="Glyco_trans_4-like_N"/>
</dbReference>
<dbReference type="Gene3D" id="3.40.50.2000">
    <property type="entry name" value="Glycogen Phosphorylase B"/>
    <property type="match status" value="2"/>
</dbReference>
<dbReference type="GO" id="GO:0016757">
    <property type="term" value="F:glycosyltransferase activity"/>
    <property type="evidence" value="ECO:0007669"/>
    <property type="project" value="InterPro"/>
</dbReference>
<organism evidence="4">
    <name type="scientific">freshwater metagenome</name>
    <dbReference type="NCBI Taxonomy" id="449393"/>
    <lineage>
        <taxon>unclassified sequences</taxon>
        <taxon>metagenomes</taxon>
        <taxon>ecological metagenomes</taxon>
    </lineage>
</organism>
<dbReference type="GO" id="GO:0009103">
    <property type="term" value="P:lipopolysaccharide biosynthetic process"/>
    <property type="evidence" value="ECO:0007669"/>
    <property type="project" value="TreeGrafter"/>
</dbReference>
<proteinExistence type="predicted"/>
<gene>
    <name evidence="4" type="ORF">UFOPK2366_00135</name>
</gene>
<evidence type="ECO:0000313" key="4">
    <source>
        <dbReference type="EMBL" id="CAB4679981.1"/>
    </source>
</evidence>
<dbReference type="Pfam" id="PF00534">
    <property type="entry name" value="Glycos_transf_1"/>
    <property type="match status" value="1"/>
</dbReference>
<dbReference type="EMBL" id="CAEZXM010000013">
    <property type="protein sequence ID" value="CAB4679981.1"/>
    <property type="molecule type" value="Genomic_DNA"/>
</dbReference>
<dbReference type="PANTHER" id="PTHR46401:SF2">
    <property type="entry name" value="GLYCOSYLTRANSFERASE WBBK-RELATED"/>
    <property type="match status" value="1"/>
</dbReference>
<sequence>MSRGASFRTGMMVPVRVAYTLEQCWHRVPGGTGVAALRTAEALASIEGIELVGLAGRHRHGPEVDWTPSIPWVELSIGSPWLYETWLRCNWPKAESATGPVDVVHATTLIPCPTKHPLIVTLHDLAFLHSPDQFTRHGVRIFKRSLELTKRNADLVLCCSQATMDDCVVAGISADRLRHVPLGVDLEQATVLDLARVRSVYQLPEKYLLFVGTVEPRKNLRGLAQAVEMLDDPIPLVVVGADGWGDVAVDIAGDVTFLGFVPTEDLWALYAGAEVFCYPSSLEGYGLPVLEAMAQGTPVVTSMDTATEEAAGGAAVLVDPADVVDIARGITEARARRDELAVLGRQRAAKATWKHTAELTAAAYRELK</sequence>
<feature type="domain" description="Glycosyltransferase subfamily 4-like N-terminal" evidence="3">
    <location>
        <begin position="29"/>
        <end position="188"/>
    </location>
</feature>
<evidence type="ECO:0000259" key="2">
    <source>
        <dbReference type="Pfam" id="PF00534"/>
    </source>
</evidence>
<keyword evidence="1" id="KW-0808">Transferase</keyword>
<feature type="domain" description="Glycosyl transferase family 1" evidence="2">
    <location>
        <begin position="204"/>
        <end position="337"/>
    </location>
</feature>
<dbReference type="AlphaFoldDB" id="A0A6J6N032"/>
<name>A0A6J6N032_9ZZZZ</name>
<protein>
    <submittedName>
        <fullName evidence="4">Unannotated protein</fullName>
    </submittedName>
</protein>
<dbReference type="CDD" id="cd03809">
    <property type="entry name" value="GT4_MtfB-like"/>
    <property type="match status" value="1"/>
</dbReference>
<accession>A0A6J6N032</accession>
<dbReference type="PANTHER" id="PTHR46401">
    <property type="entry name" value="GLYCOSYLTRANSFERASE WBBK-RELATED"/>
    <property type="match status" value="1"/>
</dbReference>
<dbReference type="SUPFAM" id="SSF53756">
    <property type="entry name" value="UDP-Glycosyltransferase/glycogen phosphorylase"/>
    <property type="match status" value="1"/>
</dbReference>
<evidence type="ECO:0000259" key="3">
    <source>
        <dbReference type="Pfam" id="PF13439"/>
    </source>
</evidence>
<dbReference type="InterPro" id="IPR001296">
    <property type="entry name" value="Glyco_trans_1"/>
</dbReference>
<reference evidence="4" key="1">
    <citation type="submission" date="2020-05" db="EMBL/GenBank/DDBJ databases">
        <authorList>
            <person name="Chiriac C."/>
            <person name="Salcher M."/>
            <person name="Ghai R."/>
            <person name="Kavagutti S V."/>
        </authorList>
    </citation>
    <scope>NUCLEOTIDE SEQUENCE</scope>
</reference>
<evidence type="ECO:0000256" key="1">
    <source>
        <dbReference type="ARBA" id="ARBA00022679"/>
    </source>
</evidence>
<dbReference type="Pfam" id="PF13439">
    <property type="entry name" value="Glyco_transf_4"/>
    <property type="match status" value="1"/>
</dbReference>